<evidence type="ECO:0000256" key="2">
    <source>
        <dbReference type="ARBA" id="ARBA00022525"/>
    </source>
</evidence>
<evidence type="ECO:0000259" key="6">
    <source>
        <dbReference type="PROSITE" id="PS50022"/>
    </source>
</evidence>
<dbReference type="InterPro" id="IPR036116">
    <property type="entry name" value="FN3_sf"/>
</dbReference>
<dbReference type="Pfam" id="PF00754">
    <property type="entry name" value="F5_F8_type_C"/>
    <property type="match status" value="1"/>
</dbReference>
<name>A0ABT2UQL9_9BACL</name>
<comment type="subcellular location">
    <subcellularLocation>
        <location evidence="1">Secreted</location>
    </subcellularLocation>
</comment>
<dbReference type="SUPFAM" id="SSF51126">
    <property type="entry name" value="Pectin lyase-like"/>
    <property type="match status" value="1"/>
</dbReference>
<dbReference type="SUPFAM" id="SSF49785">
    <property type="entry name" value="Galactose-binding domain-like"/>
    <property type="match status" value="1"/>
</dbReference>
<evidence type="ECO:0000313" key="10">
    <source>
        <dbReference type="Proteomes" id="UP001652445"/>
    </source>
</evidence>
<dbReference type="PROSITE" id="PS50022">
    <property type="entry name" value="FA58C_3"/>
    <property type="match status" value="1"/>
</dbReference>
<proteinExistence type="predicted"/>
<dbReference type="InterPro" id="IPR050300">
    <property type="entry name" value="GDXG_lipolytic_enzyme"/>
</dbReference>
<dbReference type="InterPro" id="IPR029058">
    <property type="entry name" value="AB_hydrolase_fold"/>
</dbReference>
<dbReference type="SUPFAM" id="SSF49373">
    <property type="entry name" value="Invasin/intimin cell-adhesion fragments"/>
    <property type="match status" value="1"/>
</dbReference>
<dbReference type="CDD" id="cd00063">
    <property type="entry name" value="FN3"/>
    <property type="match status" value="4"/>
</dbReference>
<dbReference type="Pfam" id="PF24517">
    <property type="entry name" value="CBM96"/>
    <property type="match status" value="1"/>
</dbReference>
<feature type="domain" description="SLH" evidence="8">
    <location>
        <begin position="2381"/>
        <end position="2441"/>
    </location>
</feature>
<dbReference type="InterPro" id="IPR055372">
    <property type="entry name" value="CBM96"/>
</dbReference>
<evidence type="ECO:0000256" key="3">
    <source>
        <dbReference type="ARBA" id="ARBA00022729"/>
    </source>
</evidence>
<dbReference type="Pfam" id="PF13229">
    <property type="entry name" value="Beta_helix"/>
    <property type="match status" value="1"/>
</dbReference>
<dbReference type="PROSITE" id="PS50853">
    <property type="entry name" value="FN3"/>
    <property type="match status" value="4"/>
</dbReference>
<dbReference type="InterPro" id="IPR012334">
    <property type="entry name" value="Pectin_lyas_fold"/>
</dbReference>
<feature type="domain" description="SLH" evidence="8">
    <location>
        <begin position="2252"/>
        <end position="2310"/>
    </location>
</feature>
<dbReference type="Pfam" id="PF00395">
    <property type="entry name" value="SLH"/>
    <property type="match status" value="3"/>
</dbReference>
<feature type="domain" description="Fibronectin type-III" evidence="7">
    <location>
        <begin position="1894"/>
        <end position="1984"/>
    </location>
</feature>
<dbReference type="PANTHER" id="PTHR48081:SF13">
    <property type="entry name" value="ALPHA_BETA HYDROLASE"/>
    <property type="match status" value="1"/>
</dbReference>
<dbReference type="PROSITE" id="PS51272">
    <property type="entry name" value="SLH"/>
    <property type="match status" value="3"/>
</dbReference>
<reference evidence="9 10" key="1">
    <citation type="submission" date="2022-09" db="EMBL/GenBank/DDBJ databases">
        <authorList>
            <person name="Han X.L."/>
            <person name="Wang Q."/>
            <person name="Lu T."/>
        </authorList>
    </citation>
    <scope>NUCLEOTIDE SEQUENCE [LARGE SCALE GENOMIC DNA]</scope>
    <source>
        <strain evidence="9 10">WQ 127069</strain>
    </source>
</reference>
<dbReference type="Pfam" id="PF20434">
    <property type="entry name" value="BD-FAE"/>
    <property type="match status" value="1"/>
</dbReference>
<organism evidence="9 10">
    <name type="scientific">Paenibacillus baimaensis</name>
    <dbReference type="NCBI Taxonomy" id="2982185"/>
    <lineage>
        <taxon>Bacteria</taxon>
        <taxon>Bacillati</taxon>
        <taxon>Bacillota</taxon>
        <taxon>Bacilli</taxon>
        <taxon>Bacillales</taxon>
        <taxon>Paenibacillaceae</taxon>
        <taxon>Paenibacillus</taxon>
    </lineage>
</organism>
<feature type="compositionally biased region" description="Low complexity" evidence="5">
    <location>
        <begin position="1983"/>
        <end position="1999"/>
    </location>
</feature>
<feature type="domain" description="Fibronectin type-III" evidence="7">
    <location>
        <begin position="1683"/>
        <end position="1779"/>
    </location>
</feature>
<dbReference type="Pfam" id="PF00041">
    <property type="entry name" value="fn3"/>
    <property type="match status" value="3"/>
</dbReference>
<gene>
    <name evidence="9" type="ORF">OB236_32975</name>
</gene>
<keyword evidence="2" id="KW-0964">Secreted</keyword>
<dbReference type="Gene3D" id="2.60.40.10">
    <property type="entry name" value="Immunoglobulins"/>
    <property type="match status" value="4"/>
</dbReference>
<evidence type="ECO:0000259" key="8">
    <source>
        <dbReference type="PROSITE" id="PS51272"/>
    </source>
</evidence>
<dbReference type="InterPro" id="IPR006626">
    <property type="entry name" value="PbH1"/>
</dbReference>
<keyword evidence="4" id="KW-0378">Hydrolase</keyword>
<dbReference type="Gene3D" id="2.60.120.260">
    <property type="entry name" value="Galactose-binding domain-like"/>
    <property type="match status" value="3"/>
</dbReference>
<dbReference type="InterPro" id="IPR003343">
    <property type="entry name" value="Big_2"/>
</dbReference>
<dbReference type="EMBL" id="JAOQIO010000110">
    <property type="protein sequence ID" value="MCU6796952.1"/>
    <property type="molecule type" value="Genomic_DNA"/>
</dbReference>
<evidence type="ECO:0000256" key="5">
    <source>
        <dbReference type="SAM" id="MobiDB-lite"/>
    </source>
</evidence>
<dbReference type="RefSeq" id="WP_262687772.1">
    <property type="nucleotide sequence ID" value="NZ_JAOQIO010000110.1"/>
</dbReference>
<evidence type="ECO:0000256" key="1">
    <source>
        <dbReference type="ARBA" id="ARBA00004613"/>
    </source>
</evidence>
<evidence type="ECO:0000313" key="9">
    <source>
        <dbReference type="EMBL" id="MCU6796952.1"/>
    </source>
</evidence>
<feature type="region of interest" description="Disordered" evidence="5">
    <location>
        <begin position="1769"/>
        <end position="1790"/>
    </location>
</feature>
<evidence type="ECO:0000259" key="7">
    <source>
        <dbReference type="PROSITE" id="PS50853"/>
    </source>
</evidence>
<dbReference type="Gene3D" id="3.40.50.1820">
    <property type="entry name" value="alpha/beta hydrolase"/>
    <property type="match status" value="1"/>
</dbReference>
<dbReference type="Gene3D" id="2.160.20.10">
    <property type="entry name" value="Single-stranded right-handed beta-helix, Pectin lyase-like"/>
    <property type="match status" value="1"/>
</dbReference>
<dbReference type="SUPFAM" id="SSF53474">
    <property type="entry name" value="alpha/beta-Hydrolases"/>
    <property type="match status" value="1"/>
</dbReference>
<feature type="region of interest" description="Disordered" evidence="5">
    <location>
        <begin position="1521"/>
        <end position="1540"/>
    </location>
</feature>
<feature type="domain" description="F5/8 type C" evidence="6">
    <location>
        <begin position="1051"/>
        <end position="1197"/>
    </location>
</feature>
<dbReference type="InterPro" id="IPR001119">
    <property type="entry name" value="SLH_dom"/>
</dbReference>
<feature type="region of interest" description="Disordered" evidence="5">
    <location>
        <begin position="1983"/>
        <end position="2024"/>
    </location>
</feature>
<dbReference type="SMART" id="SM00710">
    <property type="entry name" value="PbH1"/>
    <property type="match status" value="8"/>
</dbReference>
<keyword evidence="10" id="KW-1185">Reference proteome</keyword>
<feature type="domain" description="SLH" evidence="8">
    <location>
        <begin position="2311"/>
        <end position="2374"/>
    </location>
</feature>
<dbReference type="Pfam" id="PF02368">
    <property type="entry name" value="Big_2"/>
    <property type="match status" value="1"/>
</dbReference>
<dbReference type="InterPro" id="IPR049492">
    <property type="entry name" value="BD-FAE-like_dom"/>
</dbReference>
<feature type="compositionally biased region" description="Polar residues" evidence="5">
    <location>
        <begin position="1769"/>
        <end position="1778"/>
    </location>
</feature>
<dbReference type="InterPro" id="IPR003961">
    <property type="entry name" value="FN3_dom"/>
</dbReference>
<dbReference type="InterPro" id="IPR011050">
    <property type="entry name" value="Pectin_lyase_fold/virulence"/>
</dbReference>
<dbReference type="PANTHER" id="PTHR48081">
    <property type="entry name" value="AB HYDROLASE SUPERFAMILY PROTEIN C4A8.06C"/>
    <property type="match status" value="1"/>
</dbReference>
<comment type="caution">
    <text evidence="9">The sequence shown here is derived from an EMBL/GenBank/DDBJ whole genome shotgun (WGS) entry which is preliminary data.</text>
</comment>
<dbReference type="InterPro" id="IPR039448">
    <property type="entry name" value="Beta_helix"/>
</dbReference>
<dbReference type="InterPro" id="IPR013783">
    <property type="entry name" value="Ig-like_fold"/>
</dbReference>
<dbReference type="InterPro" id="IPR008979">
    <property type="entry name" value="Galactose-bd-like_sf"/>
</dbReference>
<protein>
    <submittedName>
        <fullName evidence="9">S-layer homology domain-containing protein</fullName>
    </submittedName>
</protein>
<feature type="domain" description="Fibronectin type-III" evidence="7">
    <location>
        <begin position="976"/>
        <end position="1066"/>
    </location>
</feature>
<dbReference type="InterPro" id="IPR008964">
    <property type="entry name" value="Invasin/intimin_cell_adhesion"/>
</dbReference>
<sequence length="2441" mass="257017">MKLWIRDGIFKAYLSALLVITLIFPQMDLKAVSAETVDKQLFYDGFEYGDNVTVPTDTTPWTQDGGTSVVKTAASGKRTGSYGAKIDSKDSLTLHLSTVSYKDIYVSYWYKASSVTAGGIKAEYSVDGGTNWLLLQSITANQSTFVQKSYTLSAPAYTSADNLADVRVRFRVDPSITLAGNIYLDDVEVRGTSMTEAPPLPDPEGPELEIYTENFDDPDNFGSSGGVVVPAPWVQEGANGSVAKTSSSSSAPSLPNMVKMDSSDALALPLDLTGYGNIKLSYYTRASSYTAGSIITEWSANGGVTWTTLEEYKLPAGTTSEPNTQKLWTLGKGANSNTSVKIRFRVGDAVSANMYIDSVSISGQAIPGIPPAASPVPVTPPPTDPTPYIPPAGVKMYEDVQIGTAGTRPLYASIAVPDTAPAAAMPVMVYIHGGGWNHGDRKQALSNISSYVAKRGYIGVSLDYRLTPEAPYPAQIQDVKLAIRYLRANAALYHLDPSRIGVWGSSAGGHLASLLGTTGDLMTTDQVLLDNGHTVPVPDLEGSGGWPEYSDKVQAVADWFGPADFTTEFANSYSSVTALLGGRKAFTVPDEARTAMPGTYATPDDPPFWIRHGDADATIPYTDSVKFAGQLRAAGVNVVDFSLVPGQGHGFTGDASDQANAEAWVFMDNYVKNRTVTEPIIYKTGNPPSGNPSITLNKTALTLQPNESSELTAIMTPSDPSGSAFIWTSSDSHVAAVTSNGSSTATVTALSAGKAKIRAASTVTQQVYAESEITVSQLPSEPGNIVYLDKGSLTPTDDAAIDSSKADINFDSTTGSSAGLFSVSSGGMNKKYVYFKYDVSGYSSPDYKYIFHVAAKKGTSNSDAALSLYGIEDTGWTESALTWSNAPLTDLASASYIDKFTVTADKTESPKLYSVDVTAYVRSKLSKGGKVAFVLGDALNTGISLNIYSKEANGTSNPRPKLVVQEPVDLSSDKEPPSWPNSSSLSAANLGTDFIHLSWPAATDNKAVTQYRIYKNDVLLTTVSGTAYNVTGLIPGTAYTFKVEAGDLSNNFTPSPLTLSRTTLSAPITPIPVEGVVAGGSDGNIEINTIDNNLFTRWSASGDGQWILYDLGESKRIGYLGIAFYKGDLRATNLAIETSDDGKVWSERFAGSSSGKTTDMQAFDIPDQDARYVRIVGRGNSDGSAFTSITEVHIYAPFANGDTPVASIPYFIPGPPPGAVPFTVPGMKNADGTEHPIHTAHAVTGRTLNVLDYGANPADNAADDRQAIQAAINAAVAGDEVLLPNGTYNLNSSPDGLINLTLKTGVNLRGESQSGTILKTALNKIKNSAMLKVSGQHDLMISNLTLTSTWDGAYSTDHKVNNPASGGPDSMLVIANYGDTPSYKVTMDHLIVEKFTRMGIRIDNSHDAVVRNSIFRNATDVGPGGSGYGVAIQGTAKVDRLGFDNDTRWNLVENSSFEGPYLRHGALIQFVAHNNLIRNNLFSRTKLDAIDLHGELEYLNEISGNTVTDILTGGAVGLGNTGGTAPSNHSKSGPKNFIHDNTIRNTREGVVVTMGTPDTIIHNNLIELTTNIDGAAGIRILNGPGTVITNNLIRGNTANGYWGILLEHDNGDQNAGYIGAGDPSHVQIIGNTLTGNSNGIQIKAGTGIEVRSNKVNSLNVNYVKSESAQVVEEWPSGNTDTTPPSWPNGLTLSAANITKTGAVLSWPAAVDNIGVSGYKLYKDSVLLATVTGNTYSYTVSGLSAGITYSFSVKATDTAGLDSQPLNVSVTTEQGTTTPPIVPPADGDSTPPSWPNGAALSAANITQTGAVLSWPAAADNIGVGGYKVYKDSVLVVTVTGTTYSYSVSGLSAGMTYGFGVRATDAAGLDSQPLNMSVTTQQGTTLPPVVPSDTTPPSWPSGALLSLTNVSQRSLTLSWPAAVDNIGVTAYRIIQDGVSLETIKETSYNVTGLIPSKTYDYSIIPLDGAGNAGGALTVSARTIQNRSNNSTSSGSASAGSGSAVGGDNTSTSAQVDGTPGPKGAEVEGSTITLIPEKSAEGATTDHFIVDTAALSKALESIKDKDASDQIISIQVKGTGTAATVELPSAAIHEAMQHVPNAMISIQSGAVTYDLPVKVIDIAAAAKALGSDAKDVQIHLTIEKVAGQMADEVQQGALHAGLTLVGGDKPKIIRFDLTASAGGKTITIHSFGSTYVSRSITLDHSVDSSKATAVLYDPVNHEMTFVPAVFSSDNGSGGTQVIIKNHSNSIYTIVESNKTFVDVNNHWAKADIELLAAKLLVRGETDTTFGPDHTITRAQFAVLLVGALGLGYEARTDFADLNGSEWFTGAVGAAAQAGLVTGYEDGTFKPDTGITREQMALMLVRAMAIAGKTYNELGNRTELLSKFDDKGEISSWAQLAVAQAVGASILNGQSDNKFGSFAHATRAEAVVMLKRFLQFEGFIN</sequence>
<dbReference type="SUPFAM" id="SSF49265">
    <property type="entry name" value="Fibronectin type III"/>
    <property type="match status" value="3"/>
</dbReference>
<dbReference type="InterPro" id="IPR000421">
    <property type="entry name" value="FA58C"/>
</dbReference>
<dbReference type="Gene3D" id="2.60.40.1080">
    <property type="match status" value="1"/>
</dbReference>
<dbReference type="Proteomes" id="UP001652445">
    <property type="component" value="Unassembled WGS sequence"/>
</dbReference>
<evidence type="ECO:0000256" key="4">
    <source>
        <dbReference type="ARBA" id="ARBA00022801"/>
    </source>
</evidence>
<dbReference type="SMART" id="SM00635">
    <property type="entry name" value="BID_2"/>
    <property type="match status" value="1"/>
</dbReference>
<keyword evidence="3" id="KW-0732">Signal</keyword>
<dbReference type="SMART" id="SM00060">
    <property type="entry name" value="FN3"/>
    <property type="match status" value="5"/>
</dbReference>
<accession>A0ABT2UQL9</accession>
<feature type="domain" description="Fibronectin type-III" evidence="7">
    <location>
        <begin position="1790"/>
        <end position="1886"/>
    </location>
</feature>